<comment type="caution">
    <text evidence="1">The sequence shown here is derived from an EMBL/GenBank/DDBJ whole genome shotgun (WGS) entry which is preliminary data.</text>
</comment>
<organism evidence="1 2">
    <name type="scientific">Mariniflexile soesokkakense</name>
    <dbReference type="NCBI Taxonomy" id="1343160"/>
    <lineage>
        <taxon>Bacteria</taxon>
        <taxon>Pseudomonadati</taxon>
        <taxon>Bacteroidota</taxon>
        <taxon>Flavobacteriia</taxon>
        <taxon>Flavobacteriales</taxon>
        <taxon>Flavobacteriaceae</taxon>
        <taxon>Mariniflexile</taxon>
    </lineage>
</organism>
<dbReference type="Proteomes" id="UP001416393">
    <property type="component" value="Unassembled WGS sequence"/>
</dbReference>
<proteinExistence type="predicted"/>
<dbReference type="EMBL" id="JAZHYP010000003">
    <property type="protein sequence ID" value="MEN3323958.1"/>
    <property type="molecule type" value="Genomic_DNA"/>
</dbReference>
<gene>
    <name evidence="1" type="ORF">VP395_09485</name>
</gene>
<name>A0ABV0AA31_9FLAO</name>
<reference evidence="1 2" key="1">
    <citation type="submission" date="2024-01" db="EMBL/GenBank/DDBJ databases">
        <title>Mariniflexile litorale sp. nov., isolated from the shallow sediments of the Sea of Japan.</title>
        <authorList>
            <person name="Romanenko L."/>
            <person name="Bystritskaya E."/>
            <person name="Isaeva M."/>
        </authorList>
    </citation>
    <scope>NUCLEOTIDE SEQUENCE [LARGE SCALE GENOMIC DNA]</scope>
    <source>
        <strain evidence="1 2">KCTC 32427</strain>
    </source>
</reference>
<dbReference type="RefSeq" id="WP_346241746.1">
    <property type="nucleotide sequence ID" value="NZ_JAZHYP010000003.1"/>
</dbReference>
<sequence length="176" mass="20647">MDLGKKMFFCMFSGQESKEIILKSNFNDDFFDVKLGIVDYDHPIKTNVKFGNRFYDVLFFDDGVNIVVSKRLFTLLKTNEITGWKTYPLNIKNVHENYYGFQIVGRCGKLMEPKNEGFYKGYKFDVETWDFSDFFSPKDTSLVFVNQKLKELFVENEITNIHLVNIKDVEAYTDGL</sequence>
<protein>
    <submittedName>
        <fullName evidence="1">Uncharacterized protein</fullName>
    </submittedName>
</protein>
<evidence type="ECO:0000313" key="2">
    <source>
        <dbReference type="Proteomes" id="UP001416393"/>
    </source>
</evidence>
<accession>A0ABV0AA31</accession>
<evidence type="ECO:0000313" key="1">
    <source>
        <dbReference type="EMBL" id="MEN3323958.1"/>
    </source>
</evidence>
<keyword evidence="2" id="KW-1185">Reference proteome</keyword>